<proteinExistence type="predicted"/>
<organism evidence="1">
    <name type="scientific">Oryza sativa subsp. japonica</name>
    <name type="common">Rice</name>
    <dbReference type="NCBI Taxonomy" id="39947"/>
    <lineage>
        <taxon>Eukaryota</taxon>
        <taxon>Viridiplantae</taxon>
        <taxon>Streptophyta</taxon>
        <taxon>Embryophyta</taxon>
        <taxon>Tracheophyta</taxon>
        <taxon>Spermatophyta</taxon>
        <taxon>Magnoliopsida</taxon>
        <taxon>Liliopsida</taxon>
        <taxon>Poales</taxon>
        <taxon>Poaceae</taxon>
        <taxon>BOP clade</taxon>
        <taxon>Oryzoideae</taxon>
        <taxon>Oryzeae</taxon>
        <taxon>Oryzinae</taxon>
        <taxon>Oryza</taxon>
        <taxon>Oryza sativa</taxon>
    </lineage>
</organism>
<dbReference type="EMBL" id="CM000141">
    <property type="protein sequence ID" value="EEE60762.1"/>
    <property type="molecule type" value="Genomic_DNA"/>
</dbReference>
<name>A0A8J8XA81_ORYSJ</name>
<evidence type="ECO:0000313" key="1">
    <source>
        <dbReference type="EMBL" id="EEE60762.1"/>
    </source>
</evidence>
<dbReference type="AlphaFoldDB" id="A0A8J8XA81"/>
<gene>
    <name evidence="1" type="ORF">OsJ_14325</name>
</gene>
<reference evidence="1" key="2">
    <citation type="submission" date="2008-12" db="EMBL/GenBank/DDBJ databases">
        <title>Improved gene annotation of the rice (Oryza sativa) genomes.</title>
        <authorList>
            <person name="Wang J."/>
            <person name="Li R."/>
            <person name="Fan W."/>
            <person name="Huang Q."/>
            <person name="Zhang J."/>
            <person name="Zhou Y."/>
            <person name="Hu Y."/>
            <person name="Zi S."/>
            <person name="Li J."/>
            <person name="Ni P."/>
            <person name="Zheng H."/>
            <person name="Zhang Y."/>
            <person name="Zhao M."/>
            <person name="Hao Q."/>
            <person name="McDermott J."/>
            <person name="Samudrala R."/>
            <person name="Kristiansen K."/>
            <person name="Wong G.K.-S."/>
        </authorList>
    </citation>
    <scope>NUCLEOTIDE SEQUENCE</scope>
</reference>
<accession>A0A8J8XA81</accession>
<dbReference type="Gramene" id="Os04t0340100-00">
    <property type="protein sequence ID" value="Os04t0340100-00"/>
    <property type="gene ID" value="Os04g0340100"/>
</dbReference>
<protein>
    <submittedName>
        <fullName evidence="1">Uncharacterized protein</fullName>
    </submittedName>
</protein>
<sequence>MAALLQLAMSVAAVPHLPEEETTPSVDVEIASPDQQHLAAAAAPSMAVFPPAADEEEEEEAVAVLLSGEFFTCWSSLSESTDDETTRRTTTESMFYIPTNGSNDVGRRRRKVRSWSRGSFLGRGSFGMVFEGITKVCSVLNSLLVPLEACFVGYGIHNYWGARRACRCWALTSSNSSIGGVHAVTEAMTWGFQWVSASMVAVRIRVSESIHSGAFDFTEHVNDLGSYR</sequence>
<dbReference type="Proteomes" id="UP000007752">
    <property type="component" value="Chromosome 4"/>
</dbReference>
<dbReference type="HOGENOM" id="CLU_1216475_0_0_1"/>
<reference evidence="1" key="1">
    <citation type="journal article" date="2005" name="PLoS Biol.">
        <title>The genomes of Oryza sativa: a history of duplications.</title>
        <authorList>
            <person name="Yu J."/>
            <person name="Wang J."/>
            <person name="Lin W."/>
            <person name="Li S."/>
            <person name="Li H."/>
            <person name="Zhou J."/>
            <person name="Ni P."/>
            <person name="Dong W."/>
            <person name="Hu S."/>
            <person name="Zeng C."/>
            <person name="Zhang J."/>
            <person name="Zhang Y."/>
            <person name="Li R."/>
            <person name="Xu Z."/>
            <person name="Li S."/>
            <person name="Li X."/>
            <person name="Zheng H."/>
            <person name="Cong L."/>
            <person name="Lin L."/>
            <person name="Yin J."/>
            <person name="Geng J."/>
            <person name="Li G."/>
            <person name="Shi J."/>
            <person name="Liu J."/>
            <person name="Lv H."/>
            <person name="Li J."/>
            <person name="Wang J."/>
            <person name="Deng Y."/>
            <person name="Ran L."/>
            <person name="Shi X."/>
            <person name="Wang X."/>
            <person name="Wu Q."/>
            <person name="Li C."/>
            <person name="Ren X."/>
            <person name="Wang J."/>
            <person name="Wang X."/>
            <person name="Li D."/>
            <person name="Liu D."/>
            <person name="Zhang X."/>
            <person name="Ji Z."/>
            <person name="Zhao W."/>
            <person name="Sun Y."/>
            <person name="Zhang Z."/>
            <person name="Bao J."/>
            <person name="Han Y."/>
            <person name="Dong L."/>
            <person name="Ji J."/>
            <person name="Chen P."/>
            <person name="Wu S."/>
            <person name="Liu J."/>
            <person name="Xiao Y."/>
            <person name="Bu D."/>
            <person name="Tan J."/>
            <person name="Yang L."/>
            <person name="Ye C."/>
            <person name="Zhang J."/>
            <person name="Xu J."/>
            <person name="Zhou Y."/>
            <person name="Yu Y."/>
            <person name="Zhang B."/>
            <person name="Zhuang S."/>
            <person name="Wei H."/>
            <person name="Liu B."/>
            <person name="Lei M."/>
            <person name="Yu H."/>
            <person name="Li Y."/>
            <person name="Xu H."/>
            <person name="Wei S."/>
            <person name="He X."/>
            <person name="Fang L."/>
            <person name="Zhang Z."/>
            <person name="Zhang Y."/>
            <person name="Huang X."/>
            <person name="Su Z."/>
            <person name="Tong W."/>
            <person name="Li J."/>
            <person name="Tong Z."/>
            <person name="Li S."/>
            <person name="Ye J."/>
            <person name="Wang L."/>
            <person name="Fang L."/>
            <person name="Lei T."/>
            <person name="Chen C."/>
            <person name="Chen H."/>
            <person name="Xu Z."/>
            <person name="Li H."/>
            <person name="Huang H."/>
            <person name="Zhang F."/>
            <person name="Xu H."/>
            <person name="Li N."/>
            <person name="Zhao C."/>
            <person name="Li S."/>
            <person name="Dong L."/>
            <person name="Huang Y."/>
            <person name="Li L."/>
            <person name="Xi Y."/>
            <person name="Qi Q."/>
            <person name="Li W."/>
            <person name="Zhang B."/>
            <person name="Hu W."/>
            <person name="Zhang Y."/>
            <person name="Tian X."/>
            <person name="Jiao Y."/>
            <person name="Liang X."/>
            <person name="Jin J."/>
            <person name="Gao L."/>
            <person name="Zheng W."/>
            <person name="Hao B."/>
            <person name="Liu S."/>
            <person name="Wang W."/>
            <person name="Yuan L."/>
            <person name="Cao M."/>
            <person name="McDermott J."/>
            <person name="Samudrala R."/>
            <person name="Wang J."/>
            <person name="Wong G.K."/>
            <person name="Yang H."/>
        </authorList>
    </citation>
    <scope>NUCLEOTIDE SEQUENCE [LARGE SCALE GENOMIC DNA]</scope>
</reference>